<dbReference type="AlphaFoldDB" id="A0AA87ZM72"/>
<protein>
    <submittedName>
        <fullName evidence="1">Uncharacterized protein</fullName>
    </submittedName>
</protein>
<evidence type="ECO:0000313" key="2">
    <source>
        <dbReference type="Proteomes" id="UP001187192"/>
    </source>
</evidence>
<dbReference type="EMBL" id="BTGU01006125">
    <property type="protein sequence ID" value="GMN34740.1"/>
    <property type="molecule type" value="Genomic_DNA"/>
</dbReference>
<gene>
    <name evidence="1" type="ORF">TIFTF001_048383</name>
</gene>
<accession>A0AA87ZM72</accession>
<proteinExistence type="predicted"/>
<keyword evidence="2" id="KW-1185">Reference proteome</keyword>
<reference evidence="1" key="1">
    <citation type="submission" date="2023-07" db="EMBL/GenBank/DDBJ databases">
        <title>draft genome sequence of fig (Ficus carica).</title>
        <authorList>
            <person name="Takahashi T."/>
            <person name="Nishimura K."/>
        </authorList>
    </citation>
    <scope>NUCLEOTIDE SEQUENCE</scope>
</reference>
<organism evidence="1 2">
    <name type="scientific">Ficus carica</name>
    <name type="common">Common fig</name>
    <dbReference type="NCBI Taxonomy" id="3494"/>
    <lineage>
        <taxon>Eukaryota</taxon>
        <taxon>Viridiplantae</taxon>
        <taxon>Streptophyta</taxon>
        <taxon>Embryophyta</taxon>
        <taxon>Tracheophyta</taxon>
        <taxon>Spermatophyta</taxon>
        <taxon>Magnoliopsida</taxon>
        <taxon>eudicotyledons</taxon>
        <taxon>Gunneridae</taxon>
        <taxon>Pentapetalae</taxon>
        <taxon>rosids</taxon>
        <taxon>fabids</taxon>
        <taxon>Rosales</taxon>
        <taxon>Moraceae</taxon>
        <taxon>Ficeae</taxon>
        <taxon>Ficus</taxon>
    </lineage>
</organism>
<sequence>MLGEAGHRAGEGGLHRHLGWGGGDCVAGIVGRSAVGGGGASSMSRRGVADVKGDWVAVEGCFSFFEFF</sequence>
<dbReference type="Proteomes" id="UP001187192">
    <property type="component" value="Unassembled WGS sequence"/>
</dbReference>
<evidence type="ECO:0000313" key="1">
    <source>
        <dbReference type="EMBL" id="GMN34740.1"/>
    </source>
</evidence>
<comment type="caution">
    <text evidence="1">The sequence shown here is derived from an EMBL/GenBank/DDBJ whole genome shotgun (WGS) entry which is preliminary data.</text>
</comment>
<name>A0AA87ZM72_FICCA</name>